<dbReference type="PANTHER" id="PTHR36834">
    <property type="entry name" value="MEMBRANE PROTEIN-RELATED"/>
    <property type="match status" value="1"/>
</dbReference>
<dbReference type="RefSeq" id="WP_002262043.1">
    <property type="nucleotide sequence ID" value="NZ_AHSR01000007.1"/>
</dbReference>
<dbReference type="PANTHER" id="PTHR36834:SF2">
    <property type="entry name" value="MEMBRANE PROTEIN"/>
    <property type="match status" value="1"/>
</dbReference>
<dbReference type="InterPro" id="IPR006976">
    <property type="entry name" value="VanZ-like"/>
</dbReference>
<keyword evidence="1" id="KW-0812">Transmembrane</keyword>
<dbReference type="Pfam" id="PF04892">
    <property type="entry name" value="VanZ"/>
    <property type="match status" value="1"/>
</dbReference>
<organism evidence="3 4">
    <name type="scientific">Streptococcus mutans SM6</name>
    <dbReference type="NCBI Taxonomy" id="857119"/>
    <lineage>
        <taxon>Bacteria</taxon>
        <taxon>Bacillati</taxon>
        <taxon>Bacillota</taxon>
        <taxon>Bacilli</taxon>
        <taxon>Lactobacillales</taxon>
        <taxon>Streptococcaceae</taxon>
        <taxon>Streptococcus</taxon>
    </lineage>
</organism>
<feature type="transmembrane region" description="Helical" evidence="1">
    <location>
        <begin position="20"/>
        <end position="40"/>
    </location>
</feature>
<keyword evidence="1" id="KW-0472">Membrane</keyword>
<dbReference type="AlphaFoldDB" id="A0A829BPE4"/>
<evidence type="ECO:0000313" key="3">
    <source>
        <dbReference type="EMBL" id="EMC25279.1"/>
    </source>
</evidence>
<dbReference type="InterPro" id="IPR053150">
    <property type="entry name" value="Teicoplanin_resist-assoc"/>
</dbReference>
<feature type="domain" description="VanZ-like" evidence="2">
    <location>
        <begin position="24"/>
        <end position="160"/>
    </location>
</feature>
<proteinExistence type="predicted"/>
<dbReference type="Proteomes" id="UP000011676">
    <property type="component" value="Unassembled WGS sequence"/>
</dbReference>
<evidence type="ECO:0000313" key="4">
    <source>
        <dbReference type="Proteomes" id="UP000011676"/>
    </source>
</evidence>
<reference evidence="3 4" key="1">
    <citation type="journal article" date="2013" name="Mol. Biol. Evol.">
        <title>Evolutionary and population genomics of the cavity causing bacteria Streptococcus mutans.</title>
        <authorList>
            <person name="Cornejo O.E."/>
            <person name="Lefebure T."/>
            <person name="Pavinski Bitar P.D."/>
            <person name="Lang P."/>
            <person name="Richards V.P."/>
            <person name="Eilertson K."/>
            <person name="Do T."/>
            <person name="Beighton D."/>
            <person name="Zeng L."/>
            <person name="Ahn S.J."/>
            <person name="Burne R.A."/>
            <person name="Siepel A."/>
            <person name="Bustamante C.D."/>
            <person name="Stanhope M.J."/>
        </authorList>
    </citation>
    <scope>NUCLEOTIDE SEQUENCE [LARGE SCALE GENOMIC DNA]</scope>
    <source>
        <strain evidence="3 4">SM6</strain>
    </source>
</reference>
<feature type="transmembrane region" description="Helical" evidence="1">
    <location>
        <begin position="77"/>
        <end position="102"/>
    </location>
</feature>
<accession>A0A829BPE4</accession>
<feature type="transmembrane region" description="Helical" evidence="1">
    <location>
        <begin position="111"/>
        <end position="132"/>
    </location>
</feature>
<protein>
    <recommendedName>
        <fullName evidence="2">VanZ-like domain-containing protein</fullName>
    </recommendedName>
</protein>
<gene>
    <name evidence="3" type="ORF">SMU82_02186</name>
</gene>
<feature type="transmembrane region" description="Helical" evidence="1">
    <location>
        <begin position="144"/>
        <end position="161"/>
    </location>
</feature>
<evidence type="ECO:0000259" key="2">
    <source>
        <dbReference type="Pfam" id="PF04892"/>
    </source>
</evidence>
<evidence type="ECO:0000256" key="1">
    <source>
        <dbReference type="SAM" id="Phobius"/>
    </source>
</evidence>
<keyword evidence="1" id="KW-1133">Transmembrane helix</keyword>
<comment type="caution">
    <text evidence="3">The sequence shown here is derived from an EMBL/GenBank/DDBJ whole genome shotgun (WGS) entry which is preliminary data.</text>
</comment>
<name>A0A829BPE4_STRMG</name>
<sequence>MTAFFDETAELKPIGRKLSWLLLVLYFIAICYMCFCPQHTIRGVQTPNIQHFGRLVILPVPFNSLFSLGHLSNLLKLIWVFGQNVVNIFLLFPLVLQVLLLFPNLRNKKKILLFSFCLSLSIECTQLLLDFFFDVNRVFEIDDLWTNSLGGLLAFYCHLFIQKKIRAYYQQKSQSGKA</sequence>
<dbReference type="GeneID" id="93859904"/>
<dbReference type="EMBL" id="AHSR01000007">
    <property type="protein sequence ID" value="EMC25279.1"/>
    <property type="molecule type" value="Genomic_DNA"/>
</dbReference>